<comment type="caution">
    <text evidence="2">The sequence shown here is derived from an EMBL/GenBank/DDBJ whole genome shotgun (WGS) entry which is preliminary data.</text>
</comment>
<feature type="non-terminal residue" evidence="2">
    <location>
        <position position="1"/>
    </location>
</feature>
<accession>K0QYZ2</accession>
<dbReference type="EMBL" id="AGNL01049466">
    <property type="protein sequence ID" value="EJK44603.1"/>
    <property type="molecule type" value="Genomic_DNA"/>
</dbReference>
<reference evidence="2 3" key="1">
    <citation type="journal article" date="2012" name="Genome Biol.">
        <title>Genome and low-iron response of an oceanic diatom adapted to chronic iron limitation.</title>
        <authorList>
            <person name="Lommer M."/>
            <person name="Specht M."/>
            <person name="Roy A.S."/>
            <person name="Kraemer L."/>
            <person name="Andreson R."/>
            <person name="Gutowska M.A."/>
            <person name="Wolf J."/>
            <person name="Bergner S.V."/>
            <person name="Schilhabel M.B."/>
            <person name="Klostermeier U.C."/>
            <person name="Beiko R.G."/>
            <person name="Rosenstiel P."/>
            <person name="Hippler M."/>
            <person name="Laroche J."/>
        </authorList>
    </citation>
    <scope>NUCLEOTIDE SEQUENCE [LARGE SCALE GENOMIC DNA]</scope>
    <source>
        <strain evidence="2 3">CCMP1005</strain>
    </source>
</reference>
<proteinExistence type="predicted"/>
<evidence type="ECO:0000256" key="1">
    <source>
        <dbReference type="SAM" id="MobiDB-lite"/>
    </source>
</evidence>
<feature type="compositionally biased region" description="Basic residues" evidence="1">
    <location>
        <begin position="11"/>
        <end position="30"/>
    </location>
</feature>
<protein>
    <submittedName>
        <fullName evidence="2">Uncharacterized protein</fullName>
    </submittedName>
</protein>
<organism evidence="2 3">
    <name type="scientific">Thalassiosira oceanica</name>
    <name type="common">Marine diatom</name>
    <dbReference type="NCBI Taxonomy" id="159749"/>
    <lineage>
        <taxon>Eukaryota</taxon>
        <taxon>Sar</taxon>
        <taxon>Stramenopiles</taxon>
        <taxon>Ochrophyta</taxon>
        <taxon>Bacillariophyta</taxon>
        <taxon>Coscinodiscophyceae</taxon>
        <taxon>Thalassiosirophycidae</taxon>
        <taxon>Thalassiosirales</taxon>
        <taxon>Thalassiosiraceae</taxon>
        <taxon>Thalassiosira</taxon>
    </lineage>
</organism>
<dbReference type="Proteomes" id="UP000266841">
    <property type="component" value="Unassembled WGS sequence"/>
</dbReference>
<gene>
    <name evidence="2" type="ORF">THAOC_36843</name>
</gene>
<evidence type="ECO:0000313" key="2">
    <source>
        <dbReference type="EMBL" id="EJK44603.1"/>
    </source>
</evidence>
<feature type="region of interest" description="Disordered" evidence="1">
    <location>
        <begin position="1"/>
        <end position="43"/>
    </location>
</feature>
<keyword evidence="3" id="KW-1185">Reference proteome</keyword>
<sequence length="136" mass="14533">DPWAGDTHPRQSGRRPPSRRPTSRRVRRAKIVQPPPSPCRGSCGRHAIPADCLIVASSRTRSVRASSLVKFAEPRPATDEFEPSGVPRPPRRALSVGGLRSEPGTYTLESQTESLPCRGSGRTSGIVLAELGTSAG</sequence>
<feature type="region of interest" description="Disordered" evidence="1">
    <location>
        <begin position="75"/>
        <end position="123"/>
    </location>
</feature>
<evidence type="ECO:0000313" key="3">
    <source>
        <dbReference type="Proteomes" id="UP000266841"/>
    </source>
</evidence>
<name>K0QYZ2_THAOC</name>
<dbReference type="AlphaFoldDB" id="K0QYZ2"/>